<proteinExistence type="predicted"/>
<feature type="modified residue" description="4-aspartylphosphate" evidence="15">
    <location>
        <position position="543"/>
    </location>
</feature>
<evidence type="ECO:0000256" key="17">
    <source>
        <dbReference type="SAM" id="Phobius"/>
    </source>
</evidence>
<dbReference type="STRING" id="1470434.AZF00_13365"/>
<keyword evidence="10" id="KW-0067">ATP-binding</keyword>
<dbReference type="SMART" id="SM00304">
    <property type="entry name" value="HAMP"/>
    <property type="match status" value="1"/>
</dbReference>
<evidence type="ECO:0000256" key="12">
    <source>
        <dbReference type="ARBA" id="ARBA00023012"/>
    </source>
</evidence>
<dbReference type="GO" id="GO:0000155">
    <property type="term" value="F:phosphorelay sensor kinase activity"/>
    <property type="evidence" value="ECO:0007669"/>
    <property type="project" value="InterPro"/>
</dbReference>
<evidence type="ECO:0000256" key="13">
    <source>
        <dbReference type="ARBA" id="ARBA00023136"/>
    </source>
</evidence>
<dbReference type="PROSITE" id="PS50110">
    <property type="entry name" value="RESPONSE_REGULATORY"/>
    <property type="match status" value="1"/>
</dbReference>
<dbReference type="Gene3D" id="1.20.120.160">
    <property type="entry name" value="HPT domain"/>
    <property type="match status" value="1"/>
</dbReference>
<dbReference type="CDD" id="cd00082">
    <property type="entry name" value="HisKA"/>
    <property type="match status" value="1"/>
</dbReference>
<dbReference type="SUPFAM" id="SSF52172">
    <property type="entry name" value="CheY-like"/>
    <property type="match status" value="1"/>
</dbReference>
<evidence type="ECO:0000259" key="21">
    <source>
        <dbReference type="PROSITE" id="PS50894"/>
    </source>
</evidence>
<feature type="domain" description="Histidine kinase" evidence="18">
    <location>
        <begin position="248"/>
        <end position="465"/>
    </location>
</feature>
<keyword evidence="6" id="KW-0808">Transferase</keyword>
<keyword evidence="4" id="KW-1003">Cell membrane</keyword>
<evidence type="ECO:0000256" key="6">
    <source>
        <dbReference type="ARBA" id="ARBA00022679"/>
    </source>
</evidence>
<keyword evidence="9" id="KW-0418">Kinase</keyword>
<dbReference type="InterPro" id="IPR005467">
    <property type="entry name" value="His_kinase_dom"/>
</dbReference>
<evidence type="ECO:0000256" key="14">
    <source>
        <dbReference type="PROSITE-ProRule" id="PRU00110"/>
    </source>
</evidence>
<dbReference type="EMBL" id="CP014544">
    <property type="protein sequence ID" value="AMO69231.1"/>
    <property type="molecule type" value="Genomic_DNA"/>
</dbReference>
<protein>
    <recommendedName>
        <fullName evidence="3">histidine kinase</fullName>
        <ecNumber evidence="3">2.7.13.3</ecNumber>
    </recommendedName>
</protein>
<dbReference type="Pfam" id="PF02518">
    <property type="entry name" value="HATPase_c"/>
    <property type="match status" value="1"/>
</dbReference>
<dbReference type="SUPFAM" id="SSF55874">
    <property type="entry name" value="ATPase domain of HSP90 chaperone/DNA topoisomerase II/histidine kinase"/>
    <property type="match status" value="1"/>
</dbReference>
<dbReference type="SUPFAM" id="SSF47384">
    <property type="entry name" value="Homodimeric domain of signal transducing histidine kinase"/>
    <property type="match status" value="1"/>
</dbReference>
<evidence type="ECO:0000256" key="8">
    <source>
        <dbReference type="ARBA" id="ARBA00022741"/>
    </source>
</evidence>
<dbReference type="InterPro" id="IPR003660">
    <property type="entry name" value="HAMP_dom"/>
</dbReference>
<keyword evidence="16" id="KW-0175">Coiled coil</keyword>
<keyword evidence="5 15" id="KW-0597">Phosphoprotein</keyword>
<reference evidence="22 23" key="1">
    <citation type="submission" date="2015-12" db="EMBL/GenBank/DDBJ databases">
        <authorList>
            <person name="Shamseldin A."/>
            <person name="Moawad H."/>
            <person name="Abd El-Rahim W.M."/>
            <person name="Sadowsky M.J."/>
        </authorList>
    </citation>
    <scope>NUCLEOTIDE SEQUENCE [LARGE SCALE GENOMIC DNA]</scope>
    <source>
        <strain evidence="22 23">SM2</strain>
    </source>
</reference>
<dbReference type="Pfam" id="PF00512">
    <property type="entry name" value="HisKA"/>
    <property type="match status" value="1"/>
</dbReference>
<feature type="coiled-coil region" evidence="16">
    <location>
        <begin position="214"/>
        <end position="241"/>
    </location>
</feature>
<feature type="transmembrane region" description="Helical" evidence="17">
    <location>
        <begin position="151"/>
        <end position="172"/>
    </location>
</feature>
<feature type="modified residue" description="Phosphohistidine" evidence="14">
    <location>
        <position position="695"/>
    </location>
</feature>
<dbReference type="Gene3D" id="3.40.50.2300">
    <property type="match status" value="1"/>
</dbReference>
<dbReference type="Proteomes" id="UP000074119">
    <property type="component" value="Chromosome"/>
</dbReference>
<dbReference type="InterPro" id="IPR003594">
    <property type="entry name" value="HATPase_dom"/>
</dbReference>
<name>A0A127M7R1_9GAMM</name>
<feature type="transmembrane region" description="Helical" evidence="17">
    <location>
        <begin position="18"/>
        <end position="37"/>
    </location>
</feature>
<evidence type="ECO:0000256" key="9">
    <source>
        <dbReference type="ARBA" id="ARBA00022777"/>
    </source>
</evidence>
<feature type="domain" description="Response regulatory" evidence="19">
    <location>
        <begin position="494"/>
        <end position="612"/>
    </location>
</feature>
<organism evidence="22 23">
    <name type="scientific">Zhongshania aliphaticivorans</name>
    <dbReference type="NCBI Taxonomy" id="1470434"/>
    <lineage>
        <taxon>Bacteria</taxon>
        <taxon>Pseudomonadati</taxon>
        <taxon>Pseudomonadota</taxon>
        <taxon>Gammaproteobacteria</taxon>
        <taxon>Cellvibrionales</taxon>
        <taxon>Spongiibacteraceae</taxon>
        <taxon>Zhongshania</taxon>
    </lineage>
</organism>
<accession>A0A127M7R1</accession>
<evidence type="ECO:0000256" key="3">
    <source>
        <dbReference type="ARBA" id="ARBA00012438"/>
    </source>
</evidence>
<dbReference type="InterPro" id="IPR003661">
    <property type="entry name" value="HisK_dim/P_dom"/>
</dbReference>
<evidence type="ECO:0000313" key="22">
    <source>
        <dbReference type="EMBL" id="AMO69231.1"/>
    </source>
</evidence>
<dbReference type="Gene3D" id="3.30.565.10">
    <property type="entry name" value="Histidine kinase-like ATPase, C-terminal domain"/>
    <property type="match status" value="1"/>
</dbReference>
<dbReference type="PROSITE" id="PS50885">
    <property type="entry name" value="HAMP"/>
    <property type="match status" value="1"/>
</dbReference>
<dbReference type="PROSITE" id="PS50894">
    <property type="entry name" value="HPT"/>
    <property type="match status" value="1"/>
</dbReference>
<dbReference type="CDD" id="cd17546">
    <property type="entry name" value="REC_hyHK_CKI1_RcsC-like"/>
    <property type="match status" value="1"/>
</dbReference>
<dbReference type="PRINTS" id="PR00344">
    <property type="entry name" value="BCTRLSENSOR"/>
</dbReference>
<dbReference type="GO" id="GO:0005524">
    <property type="term" value="F:ATP binding"/>
    <property type="evidence" value="ECO:0007669"/>
    <property type="project" value="UniProtKB-KW"/>
</dbReference>
<keyword evidence="12" id="KW-0902">Two-component regulatory system</keyword>
<evidence type="ECO:0000256" key="1">
    <source>
        <dbReference type="ARBA" id="ARBA00000085"/>
    </source>
</evidence>
<evidence type="ECO:0000256" key="15">
    <source>
        <dbReference type="PROSITE-ProRule" id="PRU00169"/>
    </source>
</evidence>
<dbReference type="SMART" id="SM00388">
    <property type="entry name" value="HisKA"/>
    <property type="match status" value="1"/>
</dbReference>
<dbReference type="SUPFAM" id="SSF47226">
    <property type="entry name" value="Histidine-containing phosphotransfer domain, HPT domain"/>
    <property type="match status" value="1"/>
</dbReference>
<feature type="domain" description="HAMP" evidence="20">
    <location>
        <begin position="174"/>
        <end position="226"/>
    </location>
</feature>
<dbReference type="PANTHER" id="PTHR45339">
    <property type="entry name" value="HYBRID SIGNAL TRANSDUCTION HISTIDINE KINASE J"/>
    <property type="match status" value="1"/>
</dbReference>
<evidence type="ECO:0000256" key="10">
    <source>
        <dbReference type="ARBA" id="ARBA00022840"/>
    </source>
</evidence>
<dbReference type="InterPro" id="IPR036890">
    <property type="entry name" value="HATPase_C_sf"/>
</dbReference>
<keyword evidence="11 17" id="KW-1133">Transmembrane helix</keyword>
<evidence type="ECO:0000256" key="7">
    <source>
        <dbReference type="ARBA" id="ARBA00022692"/>
    </source>
</evidence>
<dbReference type="PANTHER" id="PTHR45339:SF1">
    <property type="entry name" value="HYBRID SIGNAL TRANSDUCTION HISTIDINE KINASE J"/>
    <property type="match status" value="1"/>
</dbReference>
<dbReference type="InterPro" id="IPR001789">
    <property type="entry name" value="Sig_transdc_resp-reg_receiver"/>
</dbReference>
<dbReference type="SMART" id="SM00448">
    <property type="entry name" value="REC"/>
    <property type="match status" value="1"/>
</dbReference>
<evidence type="ECO:0000256" key="16">
    <source>
        <dbReference type="SAM" id="Coils"/>
    </source>
</evidence>
<feature type="domain" description="HPt" evidence="21">
    <location>
        <begin position="656"/>
        <end position="756"/>
    </location>
</feature>
<dbReference type="AlphaFoldDB" id="A0A127M7R1"/>
<dbReference type="SMART" id="SM00387">
    <property type="entry name" value="HATPase_c"/>
    <property type="match status" value="1"/>
</dbReference>
<dbReference type="CDD" id="cd06225">
    <property type="entry name" value="HAMP"/>
    <property type="match status" value="1"/>
</dbReference>
<evidence type="ECO:0000256" key="5">
    <source>
        <dbReference type="ARBA" id="ARBA00022553"/>
    </source>
</evidence>
<gene>
    <name evidence="22" type="ORF">AZF00_13365</name>
</gene>
<dbReference type="Pfam" id="PF01627">
    <property type="entry name" value="Hpt"/>
    <property type="match status" value="1"/>
</dbReference>
<dbReference type="Pfam" id="PF00672">
    <property type="entry name" value="HAMP"/>
    <property type="match status" value="1"/>
</dbReference>
<dbReference type="InterPro" id="IPR011006">
    <property type="entry name" value="CheY-like_superfamily"/>
</dbReference>
<dbReference type="GO" id="GO:0005886">
    <property type="term" value="C:plasma membrane"/>
    <property type="evidence" value="ECO:0007669"/>
    <property type="project" value="UniProtKB-SubCell"/>
</dbReference>
<dbReference type="Gene3D" id="6.10.340.10">
    <property type="match status" value="1"/>
</dbReference>
<evidence type="ECO:0000256" key="4">
    <source>
        <dbReference type="ARBA" id="ARBA00022475"/>
    </source>
</evidence>
<dbReference type="InterPro" id="IPR008207">
    <property type="entry name" value="Sig_transdc_His_kin_Hpt_dom"/>
</dbReference>
<evidence type="ECO:0000259" key="19">
    <source>
        <dbReference type="PROSITE" id="PS50110"/>
    </source>
</evidence>
<evidence type="ECO:0000259" key="20">
    <source>
        <dbReference type="PROSITE" id="PS50885"/>
    </source>
</evidence>
<sequence length="768" mass="84939">MTSTYRSKWLYGLKTQSLLVAGFLGFVVCCLLVFYTLPSQDRWVKKELTNATERSLRQLSASIVTPLLSHQYAELYESLDAQLSEHRNWLRIKVSDAEGKQLYPLSSWTLGLEEDDIIISHDINFLGKNLGRIVLVANFSAELREGYRLQFTLASVLFLALMLVFSVVYYLINKTVITPLRGLMTSFQQLADGDYHSPLPRVFNNEVANVVAGFAEMRSNIERHQAKLEILRQEAELANRAKSDFLSSMSHELRTPLNAILGLAQLFEYDDAASDVYKSHGKNIYNAGEYLLSLINDVLDLTLIESRNISLNIERFSAADVVGECVDLVSSTASGQGISIYFTRPVPDDILVAGDYTRLKQAILNLLSNAVKYNCAAGIVTVSYLRRESSVRICIDDTGKGLAQEQLNKLFTPFDRLGAELGATQGTGIGLVITKQLLELMGGVMGAESVLGRGSTFWIEMPLATDEHVPMRALLPPEKMAVTTASEDVNTALRILVAEDNTVNQDVIRQQLALLGYSATFANDGLAAWQCLQTEEYDVLLTDIQMPKMNGYELTKRIREAELVSGVHLPIVAITANVMERDVADCLASGADDFIPKPVEINALKEILARVDANLGLGNSPAEKYTDTHDLRDELEPEPEALAIDISQLVSMIGDDVSMHCMIFKSFTDSSPENIQAILDALSARDPENVYMQAHKFKSSARSMGAYSLADTCAALEAQTHFSAGGDEPAEGVLSEEVWLTLDSMAEKMTAEYAAAKQFIDDYRRQHE</sequence>
<dbReference type="EC" id="2.7.13.3" evidence="3"/>
<evidence type="ECO:0000259" key="18">
    <source>
        <dbReference type="PROSITE" id="PS50109"/>
    </source>
</evidence>
<dbReference type="Gene3D" id="1.10.287.130">
    <property type="match status" value="1"/>
</dbReference>
<evidence type="ECO:0000256" key="2">
    <source>
        <dbReference type="ARBA" id="ARBA00004651"/>
    </source>
</evidence>
<dbReference type="InterPro" id="IPR036097">
    <property type="entry name" value="HisK_dim/P_sf"/>
</dbReference>
<dbReference type="PROSITE" id="PS50109">
    <property type="entry name" value="HIS_KIN"/>
    <property type="match status" value="1"/>
</dbReference>
<dbReference type="InterPro" id="IPR004358">
    <property type="entry name" value="Sig_transdc_His_kin-like_C"/>
</dbReference>
<evidence type="ECO:0000313" key="23">
    <source>
        <dbReference type="Proteomes" id="UP000074119"/>
    </source>
</evidence>
<evidence type="ECO:0000256" key="11">
    <source>
        <dbReference type="ARBA" id="ARBA00022989"/>
    </source>
</evidence>
<dbReference type="KEGG" id="zal:AZF00_13365"/>
<dbReference type="Pfam" id="PF00072">
    <property type="entry name" value="Response_reg"/>
    <property type="match status" value="1"/>
</dbReference>
<comment type="catalytic activity">
    <reaction evidence="1">
        <text>ATP + protein L-histidine = ADP + protein N-phospho-L-histidine.</text>
        <dbReference type="EC" id="2.7.13.3"/>
    </reaction>
</comment>
<keyword evidence="8" id="KW-0547">Nucleotide-binding</keyword>
<dbReference type="RefSeq" id="WP_062383913.1">
    <property type="nucleotide sequence ID" value="NZ_CP014544.1"/>
</dbReference>
<comment type="subcellular location">
    <subcellularLocation>
        <location evidence="2">Cell membrane</location>
        <topology evidence="2">Multi-pass membrane protein</topology>
    </subcellularLocation>
</comment>
<dbReference type="InterPro" id="IPR036641">
    <property type="entry name" value="HPT_dom_sf"/>
</dbReference>
<keyword evidence="7 17" id="KW-0812">Transmembrane</keyword>
<keyword evidence="13 17" id="KW-0472">Membrane</keyword>